<sequence length="745" mass="85495">MLRKTLFTIITDNKNFVYKNTFIASPSNRRKALSNIKEHSNALYKQSTYSSLEVCPGNHLNVIIGPNGTGKSSLVSAICLGLAGKTSVLSRAAQASEFIKHGTESATIEIELRGTGRNHVVQRTIRRSGPDLWVLDGAKVNLKKVEEFTRSLKIQVSNLCQFLPQDKVADFAKMSQQDLLENTEMASARGKERELKQEFERSEELLEVEKEKNERLEPDVESYKLRKSHLEEVDLLTKKRYWVEYETSRQQLQAKKEAKIAIEGRLKVAKKEHAPLIAKRDFSVHVSRYGNHNVSTNSSELGMPKLLGLTTDTQRENFLKKQIQTLVNGIEAAKEEIRDLMQKQRQLECNLEELRAQKKELMNKRNDQRQLSQKIQMKKDQVDRLRKSAVNVDQLKSDLEQRAKVLRSKMTAVLKNMTQKISLHLALSIDRSLLKLDLTCAQAERNEYEAEIREKASALQTLETELQTISEEVQRLKLKAKSLLADAKKAVGIAAQENLSQAQLTSFQPLPNTIQELTAAIYQAQARADCATSQNANVLEEYNQRKTRIERLRKETDDKKEKLTLHQETIQATRENWLHPLNQLLGRINENFSNFFQSMNCAGEVDLKVPDQQDDYEKYGIRIKVQYRDNESLRELTAQHQSGGERSVATVLYVMSLQSLTQVPFRCVDEINQGMDPHNERRVFEIIMNTVCSQRNSQYFLLTPKLLPDLEYDNNTTIHCIYNGTIVHHKKINVDKFIARRAKFD</sequence>
<gene>
    <name evidence="12" type="ORF">CAPTEDRAFT_221205</name>
</gene>
<dbReference type="EMBL" id="KB308820">
    <property type="protein sequence ID" value="ELT96451.1"/>
    <property type="molecule type" value="Genomic_DNA"/>
</dbReference>
<dbReference type="STRING" id="283909.R7TYF0"/>
<keyword evidence="9" id="KW-0539">Nucleus</keyword>
<reference evidence="12 14" key="2">
    <citation type="journal article" date="2013" name="Nature">
        <title>Insights into bilaterian evolution from three spiralian genomes.</title>
        <authorList>
            <person name="Simakov O."/>
            <person name="Marletaz F."/>
            <person name="Cho S.J."/>
            <person name="Edsinger-Gonzales E."/>
            <person name="Havlak P."/>
            <person name="Hellsten U."/>
            <person name="Kuo D.H."/>
            <person name="Larsson T."/>
            <person name="Lv J."/>
            <person name="Arendt D."/>
            <person name="Savage R."/>
            <person name="Osoegawa K."/>
            <person name="de Jong P."/>
            <person name="Grimwood J."/>
            <person name="Chapman J.A."/>
            <person name="Shapiro H."/>
            <person name="Aerts A."/>
            <person name="Otillar R.P."/>
            <person name="Terry A.Y."/>
            <person name="Boore J.L."/>
            <person name="Grigoriev I.V."/>
            <person name="Lindberg D.R."/>
            <person name="Seaver E.C."/>
            <person name="Weisblat D.A."/>
            <person name="Putnam N.H."/>
            <person name="Rokhsar D.S."/>
        </authorList>
    </citation>
    <scope>NUCLEOTIDE SEQUENCE</scope>
    <source>
        <strain evidence="12 14">I ESC-2004</strain>
    </source>
</reference>
<dbReference type="PANTHER" id="PTHR45916">
    <property type="entry name" value="STRUCTURAL MAINTENANCE OF CHROMOSOMES PROTEIN 5"/>
    <property type="match status" value="1"/>
</dbReference>
<dbReference type="OMA" id="GIRTEPF"/>
<reference evidence="14" key="1">
    <citation type="submission" date="2012-12" db="EMBL/GenBank/DDBJ databases">
        <authorList>
            <person name="Hellsten U."/>
            <person name="Grimwood J."/>
            <person name="Chapman J.A."/>
            <person name="Shapiro H."/>
            <person name="Aerts A."/>
            <person name="Otillar R.P."/>
            <person name="Terry A.Y."/>
            <person name="Boore J.L."/>
            <person name="Simakov O."/>
            <person name="Marletaz F."/>
            <person name="Cho S.-J."/>
            <person name="Edsinger-Gonzales E."/>
            <person name="Havlak P."/>
            <person name="Kuo D.-H."/>
            <person name="Larsson T."/>
            <person name="Lv J."/>
            <person name="Arendt D."/>
            <person name="Savage R."/>
            <person name="Osoegawa K."/>
            <person name="de Jong P."/>
            <person name="Lindberg D.R."/>
            <person name="Seaver E.C."/>
            <person name="Weisblat D.A."/>
            <person name="Putnam N.H."/>
            <person name="Grigoriev I.V."/>
            <person name="Rokhsar D.S."/>
        </authorList>
    </citation>
    <scope>NUCLEOTIDE SEQUENCE</scope>
    <source>
        <strain evidence="14">I ESC-2004</strain>
    </source>
</reference>
<dbReference type="GO" id="GO:0030915">
    <property type="term" value="C:Smc5-Smc6 complex"/>
    <property type="evidence" value="ECO:0007669"/>
    <property type="project" value="TreeGrafter"/>
</dbReference>
<dbReference type="HOGENOM" id="CLU_004969_1_0_1"/>
<keyword evidence="14" id="KW-1185">Reference proteome</keyword>
<dbReference type="InterPro" id="IPR003395">
    <property type="entry name" value="RecF/RecN/SMC_N"/>
</dbReference>
<evidence type="ECO:0000313" key="13">
    <source>
        <dbReference type="EnsemblMetazoa" id="CapteP221205"/>
    </source>
</evidence>
<dbReference type="Gene3D" id="3.40.50.300">
    <property type="entry name" value="P-loop containing nucleotide triphosphate hydrolases"/>
    <property type="match status" value="2"/>
</dbReference>
<dbReference type="Pfam" id="PF02463">
    <property type="entry name" value="SMC_N"/>
    <property type="match status" value="1"/>
</dbReference>
<evidence type="ECO:0000256" key="9">
    <source>
        <dbReference type="ARBA" id="ARBA00023242"/>
    </source>
</evidence>
<dbReference type="PANTHER" id="PTHR45916:SF1">
    <property type="entry name" value="STRUCTURAL MAINTENANCE OF CHROMOSOMES PROTEIN 5"/>
    <property type="match status" value="1"/>
</dbReference>
<feature type="coiled-coil region" evidence="10">
    <location>
        <begin position="316"/>
        <end position="402"/>
    </location>
</feature>
<dbReference type="Proteomes" id="UP000014760">
    <property type="component" value="Unassembled WGS sequence"/>
</dbReference>
<feature type="coiled-coil region" evidence="10">
    <location>
        <begin position="535"/>
        <end position="569"/>
    </location>
</feature>
<keyword evidence="8 10" id="KW-0175">Coiled coil</keyword>
<dbReference type="GO" id="GO:0005634">
    <property type="term" value="C:nucleus"/>
    <property type="evidence" value="ECO:0007669"/>
    <property type="project" value="UniProtKB-SubCell"/>
</dbReference>
<comment type="subcellular location">
    <subcellularLocation>
        <location evidence="2">Chromosome</location>
    </subcellularLocation>
    <subcellularLocation>
        <location evidence="1">Nucleus</location>
    </subcellularLocation>
</comment>
<dbReference type="EMBL" id="AMQN01011316">
    <property type="status" value="NOT_ANNOTATED_CDS"/>
    <property type="molecule type" value="Genomic_DNA"/>
</dbReference>
<proteinExistence type="inferred from homology"/>
<evidence type="ECO:0000256" key="2">
    <source>
        <dbReference type="ARBA" id="ARBA00004286"/>
    </source>
</evidence>
<feature type="coiled-coil region" evidence="10">
    <location>
        <begin position="431"/>
        <end position="486"/>
    </location>
</feature>
<dbReference type="GO" id="GO:0000724">
    <property type="term" value="P:double-strand break repair via homologous recombination"/>
    <property type="evidence" value="ECO:0007669"/>
    <property type="project" value="TreeGrafter"/>
</dbReference>
<dbReference type="SUPFAM" id="SSF52540">
    <property type="entry name" value="P-loop containing nucleoside triphosphate hydrolases"/>
    <property type="match status" value="1"/>
</dbReference>
<evidence type="ECO:0000256" key="1">
    <source>
        <dbReference type="ARBA" id="ARBA00004123"/>
    </source>
</evidence>
<accession>R7TYF0</accession>
<evidence type="ECO:0000256" key="4">
    <source>
        <dbReference type="ARBA" id="ARBA00018687"/>
    </source>
</evidence>
<dbReference type="FunFam" id="3.40.50.300:FF:001301">
    <property type="entry name" value="Structural maintenance of chromosomes 5"/>
    <property type="match status" value="1"/>
</dbReference>
<dbReference type="FunCoup" id="R7TYF0">
    <property type="interactions" value="1924"/>
</dbReference>
<keyword evidence="5" id="KW-0158">Chromosome</keyword>
<keyword evidence="7" id="KW-0067">ATP-binding</keyword>
<dbReference type="AlphaFoldDB" id="R7TYF0"/>
<dbReference type="GO" id="GO:0005524">
    <property type="term" value="F:ATP binding"/>
    <property type="evidence" value="ECO:0007669"/>
    <property type="project" value="UniProtKB-KW"/>
</dbReference>
<feature type="domain" description="RecF/RecN/SMC N-terminal" evidence="11">
    <location>
        <begin position="56"/>
        <end position="703"/>
    </location>
</feature>
<dbReference type="EnsemblMetazoa" id="CapteT221205">
    <property type="protein sequence ID" value="CapteP221205"/>
    <property type="gene ID" value="CapteG221205"/>
</dbReference>
<feature type="coiled-coil region" evidence="10">
    <location>
        <begin position="185"/>
        <end position="212"/>
    </location>
</feature>
<name>R7TYF0_CAPTE</name>
<dbReference type="InterPro" id="IPR027417">
    <property type="entry name" value="P-loop_NTPase"/>
</dbReference>
<dbReference type="OrthoDB" id="10254973at2759"/>
<evidence type="ECO:0000313" key="14">
    <source>
        <dbReference type="Proteomes" id="UP000014760"/>
    </source>
</evidence>
<evidence type="ECO:0000256" key="8">
    <source>
        <dbReference type="ARBA" id="ARBA00023054"/>
    </source>
</evidence>
<evidence type="ECO:0000256" key="7">
    <source>
        <dbReference type="ARBA" id="ARBA00022840"/>
    </source>
</evidence>
<comment type="similarity">
    <text evidence="3">Belongs to the SMC family. SMC5 subfamily.</text>
</comment>
<evidence type="ECO:0000256" key="10">
    <source>
        <dbReference type="SAM" id="Coils"/>
    </source>
</evidence>
<evidence type="ECO:0000313" key="12">
    <source>
        <dbReference type="EMBL" id="ELT96451.1"/>
    </source>
</evidence>
<evidence type="ECO:0000256" key="5">
    <source>
        <dbReference type="ARBA" id="ARBA00022454"/>
    </source>
</evidence>
<reference evidence="13" key="3">
    <citation type="submission" date="2015-06" db="UniProtKB">
        <authorList>
            <consortium name="EnsemblMetazoa"/>
        </authorList>
    </citation>
    <scope>IDENTIFICATION</scope>
</reference>
<evidence type="ECO:0000256" key="6">
    <source>
        <dbReference type="ARBA" id="ARBA00022741"/>
    </source>
</evidence>
<protein>
    <recommendedName>
        <fullName evidence="4">Structural maintenance of chromosomes protein 5</fullName>
    </recommendedName>
</protein>
<evidence type="ECO:0000256" key="3">
    <source>
        <dbReference type="ARBA" id="ARBA00010171"/>
    </source>
</evidence>
<keyword evidence="6" id="KW-0547">Nucleotide-binding</keyword>
<dbReference type="GO" id="GO:0003697">
    <property type="term" value="F:single-stranded DNA binding"/>
    <property type="evidence" value="ECO:0007669"/>
    <property type="project" value="TreeGrafter"/>
</dbReference>
<evidence type="ECO:0000259" key="11">
    <source>
        <dbReference type="Pfam" id="PF02463"/>
    </source>
</evidence>
<organism evidence="12">
    <name type="scientific">Capitella teleta</name>
    <name type="common">Polychaete worm</name>
    <dbReference type="NCBI Taxonomy" id="283909"/>
    <lineage>
        <taxon>Eukaryota</taxon>
        <taxon>Metazoa</taxon>
        <taxon>Spiralia</taxon>
        <taxon>Lophotrochozoa</taxon>
        <taxon>Annelida</taxon>
        <taxon>Polychaeta</taxon>
        <taxon>Sedentaria</taxon>
        <taxon>Scolecida</taxon>
        <taxon>Capitellidae</taxon>
        <taxon>Capitella</taxon>
    </lineage>
</organism>
<dbReference type="EMBL" id="AMQN01011317">
    <property type="status" value="NOT_ANNOTATED_CDS"/>
    <property type="molecule type" value="Genomic_DNA"/>
</dbReference>